<evidence type="ECO:0000313" key="8">
    <source>
        <dbReference type="EMBL" id="CAB4763695.1"/>
    </source>
</evidence>
<dbReference type="AlphaFoldDB" id="A0A6J6UXA9"/>
<dbReference type="InterPro" id="IPR011057">
    <property type="entry name" value="Mss4-like_sf"/>
</dbReference>
<dbReference type="EMBL" id="CAFAZX010000052">
    <property type="protein sequence ID" value="CAB4843856.1"/>
    <property type="molecule type" value="Genomic_DNA"/>
</dbReference>
<dbReference type="EMBL" id="CAFBRB010000006">
    <property type="protein sequence ID" value="CAB5071274.1"/>
    <property type="molecule type" value="Genomic_DNA"/>
</dbReference>
<evidence type="ECO:0000313" key="10">
    <source>
        <dbReference type="EMBL" id="CAB5071274.1"/>
    </source>
</evidence>
<dbReference type="GO" id="GO:0005737">
    <property type="term" value="C:cytoplasm"/>
    <property type="evidence" value="ECO:0007669"/>
    <property type="project" value="TreeGrafter"/>
</dbReference>
<evidence type="ECO:0000256" key="2">
    <source>
        <dbReference type="ARBA" id="ARBA00023002"/>
    </source>
</evidence>
<dbReference type="PROSITE" id="PS51790">
    <property type="entry name" value="MSRB"/>
    <property type="match status" value="1"/>
</dbReference>
<dbReference type="InterPro" id="IPR050162">
    <property type="entry name" value="MsrA_MetSO_reductase"/>
</dbReference>
<dbReference type="SUPFAM" id="SSF55068">
    <property type="entry name" value="Peptide methionine sulfoxide reductase"/>
    <property type="match status" value="1"/>
</dbReference>
<dbReference type="GO" id="GO:0033743">
    <property type="term" value="F:peptide-methionine (R)-S-oxide reductase activity"/>
    <property type="evidence" value="ECO:0007669"/>
    <property type="project" value="InterPro"/>
</dbReference>
<dbReference type="EC" id="1.8.4.11" evidence="1"/>
<evidence type="ECO:0000313" key="9">
    <source>
        <dbReference type="EMBL" id="CAB4843856.1"/>
    </source>
</evidence>
<dbReference type="NCBIfam" id="TIGR00401">
    <property type="entry name" value="msrA"/>
    <property type="match status" value="1"/>
</dbReference>
<dbReference type="GO" id="GO:0008113">
    <property type="term" value="F:peptide-methionine (S)-S-oxide reductase activity"/>
    <property type="evidence" value="ECO:0007669"/>
    <property type="project" value="UniProtKB-EC"/>
</dbReference>
<sequence>MVESAYFATGCFWGAERRFWKLSGVLETSVGYMGGTQSDPNYEQVCTGNTGHAEIVHVRFDSTQISYRRLLEEFWTMHDPTTLNSQGNDIGSQYRSAIYTTSPSQAIEAESTKEQYGKVISAAGYGAIVTEILPAEGKHYWLAEEYHQKYLQKNPNGYDCHSSTGIAFPHSVDNEELRARLDPLSYDVLRNGATERPFTGEYVDTESVGIYKCKACSAELFRSETKFHSGCGWPSFYAPTKEDAVVLIEDRSLAPRVRTEVRCASCDSHLGHVFEGEGYDVPTDQRWCINSVSMILEPR</sequence>
<evidence type="ECO:0000256" key="3">
    <source>
        <dbReference type="ARBA" id="ARBA00023268"/>
    </source>
</evidence>
<evidence type="ECO:0000256" key="5">
    <source>
        <dbReference type="ARBA" id="ARBA00048782"/>
    </source>
</evidence>
<organism evidence="8">
    <name type="scientific">freshwater metagenome</name>
    <dbReference type="NCBI Taxonomy" id="449393"/>
    <lineage>
        <taxon>unclassified sequences</taxon>
        <taxon>metagenomes</taxon>
        <taxon>ecological metagenomes</taxon>
    </lineage>
</organism>
<comment type="catalytic activity">
    <reaction evidence="4">
        <text>L-methionyl-[protein] + [thioredoxin]-disulfide + H2O = L-methionyl-(S)-S-oxide-[protein] + [thioredoxin]-dithiol</text>
        <dbReference type="Rhea" id="RHEA:14217"/>
        <dbReference type="Rhea" id="RHEA-COMP:10698"/>
        <dbReference type="Rhea" id="RHEA-COMP:10700"/>
        <dbReference type="Rhea" id="RHEA-COMP:12313"/>
        <dbReference type="Rhea" id="RHEA-COMP:12315"/>
        <dbReference type="ChEBI" id="CHEBI:15377"/>
        <dbReference type="ChEBI" id="CHEBI:16044"/>
        <dbReference type="ChEBI" id="CHEBI:29950"/>
        <dbReference type="ChEBI" id="CHEBI:44120"/>
        <dbReference type="ChEBI" id="CHEBI:50058"/>
        <dbReference type="EC" id="1.8.4.11"/>
    </reaction>
</comment>
<gene>
    <name evidence="7" type="ORF">UFOPK2646_00883</name>
    <name evidence="8" type="ORF">UFOPK2907_00052</name>
    <name evidence="9" type="ORF">UFOPK3241_00936</name>
    <name evidence="10" type="ORF">UFOPK4401_00130</name>
</gene>
<keyword evidence="3" id="KW-0511">Multifunctional enzyme</keyword>
<dbReference type="HAMAP" id="MF_01401">
    <property type="entry name" value="MsrA"/>
    <property type="match status" value="1"/>
</dbReference>
<comment type="catalytic activity">
    <reaction evidence="5">
        <text>[thioredoxin]-disulfide + L-methionine + H2O = L-methionine (S)-S-oxide + [thioredoxin]-dithiol</text>
        <dbReference type="Rhea" id="RHEA:19993"/>
        <dbReference type="Rhea" id="RHEA-COMP:10698"/>
        <dbReference type="Rhea" id="RHEA-COMP:10700"/>
        <dbReference type="ChEBI" id="CHEBI:15377"/>
        <dbReference type="ChEBI" id="CHEBI:29950"/>
        <dbReference type="ChEBI" id="CHEBI:50058"/>
        <dbReference type="ChEBI" id="CHEBI:57844"/>
        <dbReference type="ChEBI" id="CHEBI:58772"/>
        <dbReference type="EC" id="1.8.4.11"/>
    </reaction>
</comment>
<dbReference type="InterPro" id="IPR036509">
    <property type="entry name" value="Met_Sox_Rdtase_MsrA_sf"/>
</dbReference>
<evidence type="ECO:0000259" key="6">
    <source>
        <dbReference type="PROSITE" id="PS51790"/>
    </source>
</evidence>
<evidence type="ECO:0000256" key="1">
    <source>
        <dbReference type="ARBA" id="ARBA00012502"/>
    </source>
</evidence>
<proteinExistence type="inferred from homology"/>
<dbReference type="Gene3D" id="3.30.1060.10">
    <property type="entry name" value="Peptide methionine sulphoxide reductase MsrA"/>
    <property type="match status" value="1"/>
</dbReference>
<reference evidence="8" key="1">
    <citation type="submission" date="2020-05" db="EMBL/GenBank/DDBJ databases">
        <authorList>
            <person name="Chiriac C."/>
            <person name="Salcher M."/>
            <person name="Ghai R."/>
            <person name="Kavagutti S V."/>
        </authorList>
    </citation>
    <scope>NUCLEOTIDE SEQUENCE</scope>
</reference>
<feature type="domain" description="MsrB" evidence="6">
    <location>
        <begin position="174"/>
        <end position="299"/>
    </location>
</feature>
<dbReference type="EMBL" id="CAEZZR010000002">
    <property type="protein sequence ID" value="CAB4763695.1"/>
    <property type="molecule type" value="Genomic_DNA"/>
</dbReference>
<dbReference type="EMBL" id="CAEZYB010000100">
    <property type="protein sequence ID" value="CAB4709214.1"/>
    <property type="molecule type" value="Genomic_DNA"/>
</dbReference>
<dbReference type="GO" id="GO:0034599">
    <property type="term" value="P:cellular response to oxidative stress"/>
    <property type="evidence" value="ECO:0007669"/>
    <property type="project" value="TreeGrafter"/>
</dbReference>
<dbReference type="PANTHER" id="PTHR42799">
    <property type="entry name" value="MITOCHONDRIAL PEPTIDE METHIONINE SULFOXIDE REDUCTASE"/>
    <property type="match status" value="1"/>
</dbReference>
<dbReference type="Pfam" id="PF01641">
    <property type="entry name" value="SelR"/>
    <property type="match status" value="1"/>
</dbReference>
<dbReference type="InterPro" id="IPR002579">
    <property type="entry name" value="Met_Sox_Rdtase_MsrB_dom"/>
</dbReference>
<name>A0A6J6UXA9_9ZZZZ</name>
<keyword evidence="2" id="KW-0560">Oxidoreductase</keyword>
<evidence type="ECO:0000256" key="4">
    <source>
        <dbReference type="ARBA" id="ARBA00047806"/>
    </source>
</evidence>
<dbReference type="InterPro" id="IPR002569">
    <property type="entry name" value="Met_Sox_Rdtase_MsrA_dom"/>
</dbReference>
<evidence type="ECO:0000313" key="7">
    <source>
        <dbReference type="EMBL" id="CAB4709214.1"/>
    </source>
</evidence>
<dbReference type="SUPFAM" id="SSF51316">
    <property type="entry name" value="Mss4-like"/>
    <property type="match status" value="1"/>
</dbReference>
<dbReference type="Gene3D" id="2.170.150.20">
    <property type="entry name" value="Peptide methionine sulfoxide reductase"/>
    <property type="match status" value="1"/>
</dbReference>
<dbReference type="Pfam" id="PF01625">
    <property type="entry name" value="PMSR"/>
    <property type="match status" value="1"/>
</dbReference>
<dbReference type="PANTHER" id="PTHR42799:SF2">
    <property type="entry name" value="MITOCHONDRIAL PEPTIDE METHIONINE SULFOXIDE REDUCTASE"/>
    <property type="match status" value="1"/>
</dbReference>
<protein>
    <recommendedName>
        <fullName evidence="1">peptide-methionine (S)-S-oxide reductase</fullName>
        <ecNumber evidence="1">1.8.4.11</ecNumber>
    </recommendedName>
</protein>
<accession>A0A6J6UXA9</accession>
<dbReference type="NCBIfam" id="TIGR00357">
    <property type="entry name" value="peptide-methionine (R)-S-oxide reductase MsrB"/>
    <property type="match status" value="1"/>
</dbReference>